<gene>
    <name evidence="2" type="ORF">SAMN04488047_101389</name>
</gene>
<dbReference type="PANTHER" id="PTHR13343">
    <property type="entry name" value="CREG1 PROTEIN"/>
    <property type="match status" value="1"/>
</dbReference>
<dbReference type="OrthoDB" id="9814594at2"/>
<feature type="domain" description="Pyridoxamine 5'-phosphate oxidase N-terminal" evidence="1">
    <location>
        <begin position="23"/>
        <end position="141"/>
    </location>
</feature>
<dbReference type="SUPFAM" id="SSF50475">
    <property type="entry name" value="FMN-binding split barrel"/>
    <property type="match status" value="1"/>
</dbReference>
<accession>A0A1I5KZN1</accession>
<keyword evidence="3" id="KW-1185">Reference proteome</keyword>
<dbReference type="Gene3D" id="2.30.110.10">
    <property type="entry name" value="Electron Transport, Fmn-binding Protein, Chain A"/>
    <property type="match status" value="1"/>
</dbReference>
<dbReference type="RefSeq" id="WP_093416919.1">
    <property type="nucleotide sequence ID" value="NZ_FOXA01000001.1"/>
</dbReference>
<dbReference type="AlphaFoldDB" id="A0A1I5KZN1"/>
<dbReference type="PIRSF" id="PIRSF004633">
    <property type="entry name" value="UCP_PLP_oxd"/>
    <property type="match status" value="1"/>
</dbReference>
<dbReference type="InterPro" id="IPR012349">
    <property type="entry name" value="Split_barrel_FMN-bd"/>
</dbReference>
<dbReference type="InterPro" id="IPR011576">
    <property type="entry name" value="Pyridox_Oxase_N"/>
</dbReference>
<dbReference type="InterPro" id="IPR014419">
    <property type="entry name" value="HutZ"/>
</dbReference>
<organism evidence="2 3">
    <name type="scientific">Tranquillimonas alkanivorans</name>
    <dbReference type="NCBI Taxonomy" id="441119"/>
    <lineage>
        <taxon>Bacteria</taxon>
        <taxon>Pseudomonadati</taxon>
        <taxon>Pseudomonadota</taxon>
        <taxon>Alphaproteobacteria</taxon>
        <taxon>Rhodobacterales</taxon>
        <taxon>Roseobacteraceae</taxon>
        <taxon>Tranquillimonas</taxon>
    </lineage>
</organism>
<reference evidence="2 3" key="1">
    <citation type="submission" date="2016-10" db="EMBL/GenBank/DDBJ databases">
        <authorList>
            <person name="de Groot N.N."/>
        </authorList>
    </citation>
    <scope>NUCLEOTIDE SEQUENCE [LARGE SCALE GENOMIC DNA]</scope>
    <source>
        <strain evidence="2 3">DSM 19547</strain>
    </source>
</reference>
<dbReference type="GO" id="GO:0005737">
    <property type="term" value="C:cytoplasm"/>
    <property type="evidence" value="ECO:0007669"/>
    <property type="project" value="UniProtKB-ARBA"/>
</dbReference>
<evidence type="ECO:0000313" key="2">
    <source>
        <dbReference type="EMBL" id="SFO90495.1"/>
    </source>
</evidence>
<name>A0A1I5KZN1_9RHOB</name>
<dbReference type="EMBL" id="FOXA01000001">
    <property type="protein sequence ID" value="SFO90495.1"/>
    <property type="molecule type" value="Genomic_DNA"/>
</dbReference>
<evidence type="ECO:0000259" key="1">
    <source>
        <dbReference type="Pfam" id="PF01243"/>
    </source>
</evidence>
<dbReference type="Pfam" id="PF01243">
    <property type="entry name" value="PNPOx_N"/>
    <property type="match status" value="1"/>
</dbReference>
<dbReference type="Proteomes" id="UP000199356">
    <property type="component" value="Unassembled WGS sequence"/>
</dbReference>
<sequence>MNTDPVRPADDDARALALKLASTSRHAALGTLDASGAPSVTRIAFARPPDGVPLTLISDLSGHTAALRADPRASLLLGEPGERGDPLTHPRLTLQATARFVDRDGPDHPDLRITYLAQHPKAQLYVDFADFRFVRFDVAAAFLNAGFGKAYRLTPADLGL</sequence>
<dbReference type="PANTHER" id="PTHR13343:SF17">
    <property type="entry name" value="CELLULAR REPRESSOR OF E1A-STIMULATED GENES, ISOFORM A"/>
    <property type="match status" value="1"/>
</dbReference>
<evidence type="ECO:0000313" key="3">
    <source>
        <dbReference type="Proteomes" id="UP000199356"/>
    </source>
</evidence>
<dbReference type="STRING" id="441119.SAMN04488047_101389"/>
<proteinExistence type="predicted"/>
<protein>
    <recommendedName>
        <fullName evidence="1">Pyridoxamine 5'-phosphate oxidase N-terminal domain-containing protein</fullName>
    </recommendedName>
</protein>